<proteinExistence type="predicted"/>
<dbReference type="EMBL" id="JMTB01000103">
    <property type="protein sequence ID" value="KFC02005.1"/>
    <property type="molecule type" value="Genomic_DNA"/>
</dbReference>
<name>A0A084ZX10_9ENTR</name>
<accession>A0A084ZX10</accession>
<dbReference type="eggNOG" id="COG0547">
    <property type="taxonomic scope" value="Bacteria"/>
</dbReference>
<gene>
    <name evidence="3" type="ORF">GTGU_03499</name>
</gene>
<keyword evidence="1 3" id="KW-0328">Glycosyltransferase</keyword>
<dbReference type="InterPro" id="IPR035902">
    <property type="entry name" value="Nuc_phospho_transferase"/>
</dbReference>
<keyword evidence="2 3" id="KW-0808">Transferase</keyword>
<evidence type="ECO:0000313" key="4">
    <source>
        <dbReference type="Proteomes" id="UP000028630"/>
    </source>
</evidence>
<organism evidence="3 4">
    <name type="scientific">Trabulsiella guamensis ATCC 49490</name>
    <dbReference type="NCBI Taxonomy" id="1005994"/>
    <lineage>
        <taxon>Bacteria</taxon>
        <taxon>Pseudomonadati</taxon>
        <taxon>Pseudomonadota</taxon>
        <taxon>Gammaproteobacteria</taxon>
        <taxon>Enterobacterales</taxon>
        <taxon>Enterobacteriaceae</taxon>
        <taxon>Trabulsiella</taxon>
    </lineage>
</organism>
<reference evidence="4" key="1">
    <citation type="submission" date="2014-05" db="EMBL/GenBank/DDBJ databases">
        <title>ATOL: Assembling a taxonomically balanced genome-scale reconstruction of the evolutionary history of the Enterobacteriaceae.</title>
        <authorList>
            <person name="Plunkett G. III"/>
            <person name="Neeno-Eckwall E.C."/>
            <person name="Glasner J.D."/>
            <person name="Perna N.T."/>
        </authorList>
    </citation>
    <scope>NUCLEOTIDE SEQUENCE [LARGE SCALE GENOMIC DNA]</scope>
    <source>
        <strain evidence="4">ATCC 49490</strain>
    </source>
</reference>
<sequence>MQVLVERQSEDNRDVILPGSKDPMVTARWIERCVAGSEPVPQSLKIQLACCLLATGEVENLEAGLARVAECW</sequence>
<evidence type="ECO:0000256" key="1">
    <source>
        <dbReference type="ARBA" id="ARBA00022676"/>
    </source>
</evidence>
<comment type="caution">
    <text evidence="3">The sequence shown here is derived from an EMBL/GenBank/DDBJ whole genome shotgun (WGS) entry which is preliminary data.</text>
</comment>
<dbReference type="EC" id="2.4.2.18" evidence="3"/>
<dbReference type="AlphaFoldDB" id="A0A084ZX10"/>
<dbReference type="GO" id="GO:0004048">
    <property type="term" value="F:anthranilate phosphoribosyltransferase activity"/>
    <property type="evidence" value="ECO:0007669"/>
    <property type="project" value="UniProtKB-EC"/>
</dbReference>
<evidence type="ECO:0000256" key="2">
    <source>
        <dbReference type="ARBA" id="ARBA00022679"/>
    </source>
</evidence>
<keyword evidence="4" id="KW-1185">Reference proteome</keyword>
<protein>
    <submittedName>
        <fullName evidence="3">Putative anthranilate phosphoribosyltransferase</fullName>
        <ecNumber evidence="3">2.4.2.18</ecNumber>
    </submittedName>
</protein>
<evidence type="ECO:0000313" key="3">
    <source>
        <dbReference type="EMBL" id="KFC02005.1"/>
    </source>
</evidence>
<dbReference type="Gene3D" id="3.40.1030.10">
    <property type="entry name" value="Nucleoside phosphorylase/phosphoribosyltransferase catalytic domain"/>
    <property type="match status" value="1"/>
</dbReference>
<dbReference type="Proteomes" id="UP000028630">
    <property type="component" value="Unassembled WGS sequence"/>
</dbReference>